<feature type="signal peptide" evidence="1">
    <location>
        <begin position="1"/>
        <end position="23"/>
    </location>
</feature>
<feature type="chain" id="PRO_5046154216" evidence="1">
    <location>
        <begin position="24"/>
        <end position="240"/>
    </location>
</feature>
<evidence type="ECO:0000313" key="2">
    <source>
        <dbReference type="EMBL" id="MCY1078111.1"/>
    </source>
</evidence>
<dbReference type="RefSeq" id="WP_267536906.1">
    <property type="nucleotide sequence ID" value="NZ_JAPNKA010000001.1"/>
</dbReference>
<sequence length="240" mass="25543">MLSKNLPITLALGLALATLEVGAAAPKSVMDYYQEVPTSLFPSETKYELKQTKGGWITHSMDTEAEISATVDTKNGFIQFIDEGTGGGDVKTQVALFLKEDKSPLVAISTSMFDGMASTGRIALVEPDGGKWKAVTSTAIPALRLADFLDSKCLAALREDVRGMLEKEGIRFTLPRQGTTVHASVMLTPSMLEGVGDEASAKANSPCPTGDVSRELKWDKKAGRFTLDAAKPKGSAASKK</sequence>
<name>A0ABT4A9U0_9BACT</name>
<gene>
    <name evidence="2" type="ORF">OV287_26910</name>
</gene>
<evidence type="ECO:0000256" key="1">
    <source>
        <dbReference type="SAM" id="SignalP"/>
    </source>
</evidence>
<keyword evidence="1" id="KW-0732">Signal</keyword>
<proteinExistence type="predicted"/>
<keyword evidence="3" id="KW-1185">Reference proteome</keyword>
<reference evidence="2 3" key="1">
    <citation type="submission" date="2022-11" db="EMBL/GenBank/DDBJ databases">
        <title>Minimal conservation of predation-associated metabolite biosynthetic gene clusters underscores biosynthetic potential of Myxococcota including descriptions for ten novel species: Archangium lansinium sp. nov., Myxococcus landrumus sp. nov., Nannocystis bai.</title>
        <authorList>
            <person name="Ahearne A."/>
            <person name="Stevens C."/>
            <person name="Phillips K."/>
        </authorList>
    </citation>
    <scope>NUCLEOTIDE SEQUENCE [LARGE SCALE GENOMIC DNA]</scope>
    <source>
        <strain evidence="2 3">MIWBW</strain>
    </source>
</reference>
<dbReference type="EMBL" id="JAPNKA010000001">
    <property type="protein sequence ID" value="MCY1078111.1"/>
    <property type="molecule type" value="Genomic_DNA"/>
</dbReference>
<dbReference type="Proteomes" id="UP001207654">
    <property type="component" value="Unassembled WGS sequence"/>
</dbReference>
<protein>
    <submittedName>
        <fullName evidence="2">Uncharacterized protein</fullName>
    </submittedName>
</protein>
<accession>A0ABT4A9U0</accession>
<evidence type="ECO:0000313" key="3">
    <source>
        <dbReference type="Proteomes" id="UP001207654"/>
    </source>
</evidence>
<comment type="caution">
    <text evidence="2">The sequence shown here is derived from an EMBL/GenBank/DDBJ whole genome shotgun (WGS) entry which is preliminary data.</text>
</comment>
<organism evidence="2 3">
    <name type="scientific">Archangium lansingense</name>
    <dbReference type="NCBI Taxonomy" id="2995310"/>
    <lineage>
        <taxon>Bacteria</taxon>
        <taxon>Pseudomonadati</taxon>
        <taxon>Myxococcota</taxon>
        <taxon>Myxococcia</taxon>
        <taxon>Myxococcales</taxon>
        <taxon>Cystobacterineae</taxon>
        <taxon>Archangiaceae</taxon>
        <taxon>Archangium</taxon>
    </lineage>
</organism>